<dbReference type="EMBL" id="JPQT01000163">
    <property type="protein sequence ID" value="KFE44539.1"/>
    <property type="molecule type" value="Genomic_DNA"/>
</dbReference>
<dbReference type="PATRIC" id="fig|317.174.peg.5987"/>
<proteinExistence type="predicted"/>
<name>A0A085UMX6_PSESX</name>
<gene>
    <name evidence="2" type="ORF">IV02_29330</name>
</gene>
<evidence type="ECO:0000313" key="2">
    <source>
        <dbReference type="EMBL" id="KFE44539.1"/>
    </source>
</evidence>
<sequence>MLIQIEEGTHGANWVVKLDNYPVKCRSLIEAKEFADRMASRLNAPHTFPANAQGQSARQASAQAR</sequence>
<protein>
    <recommendedName>
        <fullName evidence="4">DUF2188 domain-containing protein</fullName>
    </recommendedName>
</protein>
<dbReference type="AlphaFoldDB" id="A0A085UMX6"/>
<evidence type="ECO:0008006" key="4">
    <source>
        <dbReference type="Google" id="ProtNLM"/>
    </source>
</evidence>
<dbReference type="Proteomes" id="UP000028643">
    <property type="component" value="Unassembled WGS sequence"/>
</dbReference>
<comment type="caution">
    <text evidence="2">The sequence shown here is derived from an EMBL/GenBank/DDBJ whole genome shotgun (WGS) entry which is preliminary data.</text>
</comment>
<organism evidence="2 3">
    <name type="scientific">Pseudomonas syringae</name>
    <dbReference type="NCBI Taxonomy" id="317"/>
    <lineage>
        <taxon>Bacteria</taxon>
        <taxon>Pseudomonadati</taxon>
        <taxon>Pseudomonadota</taxon>
        <taxon>Gammaproteobacteria</taxon>
        <taxon>Pseudomonadales</taxon>
        <taxon>Pseudomonadaceae</taxon>
        <taxon>Pseudomonas</taxon>
    </lineage>
</organism>
<dbReference type="RefSeq" id="WP_044901620.1">
    <property type="nucleotide sequence ID" value="NZ_JPQT01000163.1"/>
</dbReference>
<evidence type="ECO:0000256" key="1">
    <source>
        <dbReference type="SAM" id="MobiDB-lite"/>
    </source>
</evidence>
<evidence type="ECO:0000313" key="3">
    <source>
        <dbReference type="Proteomes" id="UP000028643"/>
    </source>
</evidence>
<feature type="compositionally biased region" description="Low complexity" evidence="1">
    <location>
        <begin position="50"/>
        <end position="65"/>
    </location>
</feature>
<accession>A0A085UMX6</accession>
<reference evidence="2 3" key="1">
    <citation type="submission" date="2014-07" db="EMBL/GenBank/DDBJ databases">
        <title>Draft Genome Sequences of Environmental Pseudomonas syringae strains.</title>
        <authorList>
            <person name="Baltrus D.A."/>
            <person name="Berge O."/>
            <person name="Morris C."/>
        </authorList>
    </citation>
    <scope>NUCLEOTIDE SEQUENCE [LARGE SCALE GENOMIC DNA]</scope>
    <source>
        <strain evidence="2 3">CEB003</strain>
    </source>
</reference>
<feature type="region of interest" description="Disordered" evidence="1">
    <location>
        <begin position="45"/>
        <end position="65"/>
    </location>
</feature>